<reference evidence="1 2" key="1">
    <citation type="submission" date="2019-11" db="EMBL/GenBank/DDBJ databases">
        <authorList>
            <person name="Yuan L."/>
        </authorList>
    </citation>
    <scope>NUCLEOTIDE SEQUENCE [LARGE SCALE GENOMIC DNA]</scope>
    <source>
        <strain evidence="1 2">TRM43335</strain>
    </source>
</reference>
<protein>
    <submittedName>
        <fullName evidence="1">Uncharacterized protein</fullName>
    </submittedName>
</protein>
<dbReference type="OrthoDB" id="4304717at2"/>
<accession>A0A6G2B891</accession>
<evidence type="ECO:0000313" key="1">
    <source>
        <dbReference type="EMBL" id="MTE18346.1"/>
    </source>
</evidence>
<comment type="caution">
    <text evidence="1">The sequence shown here is derived from an EMBL/GenBank/DDBJ whole genome shotgun (WGS) entry which is preliminary data.</text>
</comment>
<gene>
    <name evidence="1" type="ORF">F0L17_04220</name>
</gene>
<dbReference type="RefSeq" id="WP_155070021.1">
    <property type="nucleotide sequence ID" value="NZ_WIXO01000001.1"/>
</dbReference>
<dbReference type="Proteomes" id="UP000473014">
    <property type="component" value="Unassembled WGS sequence"/>
</dbReference>
<dbReference type="EMBL" id="WIXO01000001">
    <property type="protein sequence ID" value="MTE18346.1"/>
    <property type="molecule type" value="Genomic_DNA"/>
</dbReference>
<sequence>MREVLPRAALVRSGVWCEAVTAAESEPGTEERRGAYAAASPEAAIRWLRVGARAVASSLGPLQAGYVLDHWVHGPGSLQDYVRLRRGRPYALTVYRNGHRLTWRAHPVRFLHLAAVNGGRPCTDHCRPRTAAAPAGEVRWP</sequence>
<organism evidence="1 2">
    <name type="scientific">Streptomyces taklimakanensis</name>
    <dbReference type="NCBI Taxonomy" id="2569853"/>
    <lineage>
        <taxon>Bacteria</taxon>
        <taxon>Bacillati</taxon>
        <taxon>Actinomycetota</taxon>
        <taxon>Actinomycetes</taxon>
        <taxon>Kitasatosporales</taxon>
        <taxon>Streptomycetaceae</taxon>
        <taxon>Streptomyces</taxon>
    </lineage>
</organism>
<proteinExistence type="predicted"/>
<dbReference type="AlphaFoldDB" id="A0A6G2B891"/>
<evidence type="ECO:0000313" key="2">
    <source>
        <dbReference type="Proteomes" id="UP000473014"/>
    </source>
</evidence>
<name>A0A6G2B891_9ACTN</name>
<keyword evidence="2" id="KW-1185">Reference proteome</keyword>